<dbReference type="Pfam" id="PF01738">
    <property type="entry name" value="DLH"/>
    <property type="match status" value="1"/>
</dbReference>
<dbReference type="Proteomes" id="UP000199005">
    <property type="component" value="Unassembled WGS sequence"/>
</dbReference>
<dbReference type="STRING" id="170623.SAMN04244579_03460"/>
<feature type="domain" description="Dienelactone hydrolase" evidence="1">
    <location>
        <begin position="16"/>
        <end position="225"/>
    </location>
</feature>
<evidence type="ECO:0000313" key="3">
    <source>
        <dbReference type="Proteomes" id="UP000199005"/>
    </source>
</evidence>
<dbReference type="EMBL" id="FNYO01000050">
    <property type="protein sequence ID" value="SEJ19838.1"/>
    <property type="molecule type" value="Genomic_DNA"/>
</dbReference>
<dbReference type="InterPro" id="IPR050261">
    <property type="entry name" value="FrsA_esterase"/>
</dbReference>
<reference evidence="2 3" key="1">
    <citation type="submission" date="2016-10" db="EMBL/GenBank/DDBJ databases">
        <authorList>
            <person name="de Groot N.N."/>
        </authorList>
    </citation>
    <scope>NUCLEOTIDE SEQUENCE [LARGE SCALE GENOMIC DNA]</scope>
    <source>
        <strain evidence="2 3">DSM 1041</strain>
    </source>
</reference>
<evidence type="ECO:0000313" key="2">
    <source>
        <dbReference type="EMBL" id="SEJ19838.1"/>
    </source>
</evidence>
<dbReference type="GO" id="GO:0016787">
    <property type="term" value="F:hydrolase activity"/>
    <property type="evidence" value="ECO:0007669"/>
    <property type="project" value="UniProtKB-KW"/>
</dbReference>
<evidence type="ECO:0000259" key="1">
    <source>
        <dbReference type="Pfam" id="PF01738"/>
    </source>
</evidence>
<gene>
    <name evidence="2" type="ORF">SAMN04244579_03460</name>
</gene>
<dbReference type="PANTHER" id="PTHR22946:SF0">
    <property type="entry name" value="DIENELACTONE HYDROLASE DOMAIN-CONTAINING PROTEIN"/>
    <property type="match status" value="1"/>
</dbReference>
<sequence>MANSINIASGGKAVSAELYTPTTAPPHGLVVIAYGSDGLTDDLNGPWATMIRGYADALAERGFAVLVPDYLAYTDTPPGPAVFKVMLHYRDAWLQAIADSLDYAAALPMVDSTHVGLLGFSLGGHLCLRLRAKAKVLVAFFAPMLDGLGAPGTLTHAQVHHGRADQLPGTGFHNAVAIADVLTREGSAAELCAYPGAGHGFIGKDRANTDARNLSQRRTLDFFLAHL</sequence>
<dbReference type="SUPFAM" id="SSF53474">
    <property type="entry name" value="alpha/beta-Hydrolases"/>
    <property type="match status" value="1"/>
</dbReference>
<proteinExistence type="predicted"/>
<dbReference type="AlphaFoldDB" id="A0A1H6WSN6"/>
<organism evidence="2 3">
    <name type="scientific">Azotobacter beijerinckii</name>
    <dbReference type="NCBI Taxonomy" id="170623"/>
    <lineage>
        <taxon>Bacteria</taxon>
        <taxon>Pseudomonadati</taxon>
        <taxon>Pseudomonadota</taxon>
        <taxon>Gammaproteobacteria</taxon>
        <taxon>Pseudomonadales</taxon>
        <taxon>Pseudomonadaceae</taxon>
        <taxon>Azotobacter</taxon>
    </lineage>
</organism>
<protein>
    <submittedName>
        <fullName evidence="2">Dienelactone hydrolase</fullName>
    </submittedName>
</protein>
<dbReference type="RefSeq" id="WP_090901542.1">
    <property type="nucleotide sequence ID" value="NZ_FNYO01000050.1"/>
</dbReference>
<keyword evidence="2" id="KW-0378">Hydrolase</keyword>
<dbReference type="PANTHER" id="PTHR22946">
    <property type="entry name" value="DIENELACTONE HYDROLASE DOMAIN-CONTAINING PROTEIN-RELATED"/>
    <property type="match status" value="1"/>
</dbReference>
<name>A0A1H6WSN6_9GAMM</name>
<dbReference type="Gene3D" id="3.40.50.1820">
    <property type="entry name" value="alpha/beta hydrolase"/>
    <property type="match status" value="1"/>
</dbReference>
<dbReference type="InterPro" id="IPR029058">
    <property type="entry name" value="AB_hydrolase_fold"/>
</dbReference>
<dbReference type="InterPro" id="IPR002925">
    <property type="entry name" value="Dienelactn_hydro"/>
</dbReference>
<accession>A0A1H6WSN6</accession>